<evidence type="ECO:0000256" key="1">
    <source>
        <dbReference type="SAM" id="MobiDB-lite"/>
    </source>
</evidence>
<dbReference type="PANTHER" id="PTHR33053:SF24">
    <property type="entry name" value="TRANSPOSASE DOMAIN-CONTAINING PROTEIN"/>
    <property type="match status" value="1"/>
</dbReference>
<dbReference type="RefSeq" id="XP_030754939.1">
    <property type="nucleotide sequence ID" value="XM_030899079.1"/>
</dbReference>
<dbReference type="OrthoDB" id="10053513at2759"/>
<sequence>MSKRKPKEFVGARQKSRRALIASQQFAQNILQDKDSCKDTVANNLSEYAQVDSNTFNIIPNCDNSTSSLEIVQSQTLNNTDCSDTSSISNSPSSSISDQDDSHQENTKLCQQLVEWATVKHKITHSALTDLLHILSPYHPELPLDSRTLLATPNSTDIVTLETGQFCYFGLKNVISKIVSNSSINGEIQLCFNVDGIPLFKSSKSQLWPILCSIKNIPCSNPFTVAVFCGKSKPKPLNTFLKPFIEELNTFLQNGFINGSNEYVEIKVHSFICDAPARAYLKCTKSHTGYSSCDKCTVRGEYYMNKVVLDSLISQKRTDEAFRQQLDEDHHIAQTPLTELPIDLIKSFPIDYMHNICLGIVKKLLNTWIGGPLKVRLPSQKVKIISERLLDLKTHIPVEFNRKPRSLDELQYWKATEFRMFLIYLGPLVLKDLVDIAIYENFLAFHFSISILLSKKHIKQFGVLFVKDIINVFIQHLKTIYGKEFIIYNVHLLSHICDDVEIFGVLDNFSAFPFENYLGQLKSLVKAPTNPLQQIHRRLVERDLLISKINIEFNHLKLLLEHSRGPLPVLNKQIKYHKQFGKIIFHETTLSVITQAKADCYCLCQNDKGNNKVIEIHNIIKASDNEIYLIGKEFLYYSDLYSYPYPSSELSIYVVNNLSDLKIWSITRIIGKCVVLPFKEKGFVAFPIIHSI</sequence>
<gene>
    <name evidence="3" type="primary">LOC115881541</name>
</gene>
<evidence type="ECO:0000313" key="2">
    <source>
        <dbReference type="Proteomes" id="UP000504635"/>
    </source>
</evidence>
<dbReference type="InParanoid" id="A0A6J2XWE3"/>
<dbReference type="AlphaFoldDB" id="A0A6J2XWE3"/>
<dbReference type="KEGG" id="soy:115881541"/>
<feature type="compositionally biased region" description="Low complexity" evidence="1">
    <location>
        <begin position="81"/>
        <end position="97"/>
    </location>
</feature>
<feature type="region of interest" description="Disordered" evidence="1">
    <location>
        <begin position="79"/>
        <end position="102"/>
    </location>
</feature>
<keyword evidence="2" id="KW-1185">Reference proteome</keyword>
<dbReference type="Proteomes" id="UP000504635">
    <property type="component" value="Unplaced"/>
</dbReference>
<evidence type="ECO:0000313" key="3">
    <source>
        <dbReference type="RefSeq" id="XP_030754939.1"/>
    </source>
</evidence>
<name>A0A6J2XWE3_SITOR</name>
<organism evidence="2 3">
    <name type="scientific">Sitophilus oryzae</name>
    <name type="common">Rice weevil</name>
    <name type="synonym">Curculio oryzae</name>
    <dbReference type="NCBI Taxonomy" id="7048"/>
    <lineage>
        <taxon>Eukaryota</taxon>
        <taxon>Metazoa</taxon>
        <taxon>Ecdysozoa</taxon>
        <taxon>Arthropoda</taxon>
        <taxon>Hexapoda</taxon>
        <taxon>Insecta</taxon>
        <taxon>Pterygota</taxon>
        <taxon>Neoptera</taxon>
        <taxon>Endopterygota</taxon>
        <taxon>Coleoptera</taxon>
        <taxon>Polyphaga</taxon>
        <taxon>Cucujiformia</taxon>
        <taxon>Curculionidae</taxon>
        <taxon>Dryophthorinae</taxon>
        <taxon>Sitophilus</taxon>
    </lineage>
</organism>
<accession>A0A6J2XWE3</accession>
<dbReference type="PANTHER" id="PTHR33053">
    <property type="entry name" value="PROTEIN, PUTATIVE-RELATED"/>
    <property type="match status" value="1"/>
</dbReference>
<dbReference type="GeneID" id="115881541"/>
<reference evidence="3" key="1">
    <citation type="submission" date="2025-08" db="UniProtKB">
        <authorList>
            <consortium name="RefSeq"/>
        </authorList>
    </citation>
    <scope>IDENTIFICATION</scope>
    <source>
        <tissue evidence="3">Gonads</tissue>
    </source>
</reference>
<proteinExistence type="predicted"/>
<protein>
    <submittedName>
        <fullName evidence="3">Uncharacterized protein LOC115881541 isoform X1</fullName>
    </submittedName>
</protein>